<organism evidence="2 3">
    <name type="scientific">Aliarcobacter butzleri L348</name>
    <dbReference type="NCBI Taxonomy" id="1447256"/>
    <lineage>
        <taxon>Bacteria</taxon>
        <taxon>Pseudomonadati</taxon>
        <taxon>Campylobacterota</taxon>
        <taxon>Epsilonproteobacteria</taxon>
        <taxon>Campylobacterales</taxon>
        <taxon>Arcobacteraceae</taxon>
        <taxon>Aliarcobacter</taxon>
    </lineage>
</organism>
<gene>
    <name evidence="2" type="ORF">AA20_11095</name>
</gene>
<protein>
    <submittedName>
        <fullName evidence="2">Uncharacterized protein</fullName>
    </submittedName>
</protein>
<evidence type="ECO:0000313" key="3">
    <source>
        <dbReference type="Proteomes" id="UP000035514"/>
    </source>
</evidence>
<proteinExistence type="predicted"/>
<accession>A0A0G9JT07</accession>
<name>A0A0G9JT07_9BACT</name>
<keyword evidence="1" id="KW-0812">Transmembrane</keyword>
<keyword evidence="1" id="KW-1133">Transmembrane helix</keyword>
<reference evidence="2 3" key="1">
    <citation type="submission" date="2014-01" db="EMBL/GenBank/DDBJ databases">
        <title>Development of a Comparative Genomic Fingerprinting Assay for High Resolution Genotyping of Arcobacter butzleri.</title>
        <authorList>
            <person name="Webb A.L."/>
            <person name="Inglis G.D."/>
            <person name="Kruczkiewicz P."/>
            <person name="Selinger L.B."/>
            <person name="Taboada E.N."/>
        </authorList>
    </citation>
    <scope>NUCLEOTIDE SEQUENCE [LARGE SCALE GENOMIC DNA]</scope>
    <source>
        <strain evidence="2 3">L348</strain>
    </source>
</reference>
<dbReference type="Proteomes" id="UP000035514">
    <property type="component" value="Unassembled WGS sequence"/>
</dbReference>
<dbReference type="PATRIC" id="fig|1447256.3.peg.2171"/>
<sequence>MLEIIAISVLVIGTILAIGKYDYERSLRK</sequence>
<dbReference type="AlphaFoldDB" id="A0A0G9JT07"/>
<evidence type="ECO:0000313" key="2">
    <source>
        <dbReference type="EMBL" id="KLD97310.1"/>
    </source>
</evidence>
<evidence type="ECO:0000256" key="1">
    <source>
        <dbReference type="SAM" id="Phobius"/>
    </source>
</evidence>
<dbReference type="EMBL" id="JAIQ01000152">
    <property type="protein sequence ID" value="KLD97310.1"/>
    <property type="molecule type" value="Genomic_DNA"/>
</dbReference>
<keyword evidence="1" id="KW-0472">Membrane</keyword>
<feature type="transmembrane region" description="Helical" evidence="1">
    <location>
        <begin position="6"/>
        <end position="23"/>
    </location>
</feature>
<comment type="caution">
    <text evidence="2">The sequence shown here is derived from an EMBL/GenBank/DDBJ whole genome shotgun (WGS) entry which is preliminary data.</text>
</comment>